<dbReference type="RefSeq" id="WP_044419115.1">
    <property type="nucleotide sequence ID" value="NZ_CP041070.1"/>
</dbReference>
<protein>
    <submittedName>
        <fullName evidence="1">Hydrogenase</fullName>
    </submittedName>
</protein>
<accession>A0A4Q0Y6C6</accession>
<dbReference type="Proteomes" id="UP000290191">
    <property type="component" value="Unassembled WGS sequence"/>
</dbReference>
<name>A0A4Q0Y6C6_9BACT</name>
<evidence type="ECO:0000313" key="2">
    <source>
        <dbReference type="Proteomes" id="UP000290191"/>
    </source>
</evidence>
<dbReference type="GO" id="GO:0009399">
    <property type="term" value="P:nitrogen fixation"/>
    <property type="evidence" value="ECO:0007669"/>
    <property type="project" value="InterPro"/>
</dbReference>
<dbReference type="EMBL" id="PDKO01000002">
    <property type="protein sequence ID" value="RXJ63981.1"/>
    <property type="molecule type" value="Genomic_DNA"/>
</dbReference>
<gene>
    <name evidence="1" type="ORF">CRV06_03290</name>
</gene>
<dbReference type="STRING" id="877500.GCA_000935065_03015"/>
<dbReference type="AlphaFoldDB" id="A0A4Q0Y6C6"/>
<organism evidence="1 2">
    <name type="scientific">Halarcobacter anaerophilus</name>
    <dbReference type="NCBI Taxonomy" id="877500"/>
    <lineage>
        <taxon>Bacteria</taxon>
        <taxon>Pseudomonadati</taxon>
        <taxon>Campylobacterota</taxon>
        <taxon>Epsilonproteobacteria</taxon>
        <taxon>Campylobacterales</taxon>
        <taxon>Arcobacteraceae</taxon>
        <taxon>Halarcobacter</taxon>
    </lineage>
</organism>
<dbReference type="InterPro" id="IPR006975">
    <property type="entry name" value="NifQ"/>
</dbReference>
<dbReference type="OrthoDB" id="5339710at2"/>
<dbReference type="GO" id="GO:0030151">
    <property type="term" value="F:molybdenum ion binding"/>
    <property type="evidence" value="ECO:0007669"/>
    <property type="project" value="InterPro"/>
</dbReference>
<reference evidence="1 2" key="1">
    <citation type="submission" date="2017-10" db="EMBL/GenBank/DDBJ databases">
        <title>Genomics of the genus Arcobacter.</title>
        <authorList>
            <person name="Perez-Cataluna A."/>
            <person name="Figueras M.J."/>
        </authorList>
    </citation>
    <scope>NUCLEOTIDE SEQUENCE [LARGE SCALE GENOMIC DNA]</scope>
    <source>
        <strain evidence="1 2">DSM 24636</strain>
    </source>
</reference>
<proteinExistence type="predicted"/>
<sequence length="106" mass="12042">MSDLEMMEFEVLELLQKNANDDYAKNTLAPWIAKTSLRMGHLYSDLGLISRKEMGRLMKNNFTALANIKPKDIRWKKFIYDSIGKTAPACATCKDITNCFQCSLAS</sequence>
<dbReference type="Pfam" id="PF04891">
    <property type="entry name" value="NifQ"/>
    <property type="match status" value="1"/>
</dbReference>
<evidence type="ECO:0000313" key="1">
    <source>
        <dbReference type="EMBL" id="RXJ63981.1"/>
    </source>
</evidence>
<comment type="caution">
    <text evidence="1">The sequence shown here is derived from an EMBL/GenBank/DDBJ whole genome shotgun (WGS) entry which is preliminary data.</text>
</comment>
<keyword evidence="2" id="KW-1185">Reference proteome</keyword>